<accession>A0ABU4UUE7</accession>
<dbReference type="SMART" id="SM00530">
    <property type="entry name" value="HTH_XRE"/>
    <property type="match status" value="1"/>
</dbReference>
<dbReference type="Pfam" id="PF19054">
    <property type="entry name" value="DUF5753"/>
    <property type="match status" value="1"/>
</dbReference>
<evidence type="ECO:0000259" key="1">
    <source>
        <dbReference type="PROSITE" id="PS50943"/>
    </source>
</evidence>
<dbReference type="Proteomes" id="UP001285352">
    <property type="component" value="Unassembled WGS sequence"/>
</dbReference>
<reference evidence="2 3" key="1">
    <citation type="submission" date="2023-11" db="EMBL/GenBank/DDBJ databases">
        <title>Lentzea sokolovensis, sp. nov., Lentzea kristufkii, sp. nov., and Lentzea miocenensis, sp. nov., rare actinobacteria from Sokolov Coal Basin, Miocene lacustrine sediment, Czech Republic.</title>
        <authorList>
            <person name="Lara A."/>
            <person name="Kotroba L."/>
            <person name="Nouioui I."/>
            <person name="Neumann-Schaal M."/>
            <person name="Mast Y."/>
            <person name="Chronakova A."/>
        </authorList>
    </citation>
    <scope>NUCLEOTIDE SEQUENCE [LARGE SCALE GENOMIC DNA]</scope>
    <source>
        <strain evidence="2 3">BCCO 10_0061</strain>
    </source>
</reference>
<dbReference type="SUPFAM" id="SSF47413">
    <property type="entry name" value="lambda repressor-like DNA-binding domains"/>
    <property type="match status" value="1"/>
</dbReference>
<evidence type="ECO:0000313" key="3">
    <source>
        <dbReference type="Proteomes" id="UP001285352"/>
    </source>
</evidence>
<name>A0ABU4UUE7_9PSEU</name>
<evidence type="ECO:0000313" key="2">
    <source>
        <dbReference type="EMBL" id="MDX8143138.1"/>
    </source>
</evidence>
<sequence length="287" mass="31902">MARSDDAQHDLDDLGALLRVHRKKAQLTGTEAARRAGFTQSKLSKIENGVLLPSPQDVRLLTTSLDMDPDATAHALELIDRLQDDSAARRIVVRRGALTEHAALLAKFSEAGWVVAADPAVVPDWLRTREYLLAAAGPLSERNMRAATALQRKRRRLMATSSLRFEFFVFEQAMRTHVGSARIMSEQMLDLATVGERHPDAVVRVIPREAGVTPALLHGFEIHDDRQVVLTLMPGVVVITSEDDVQPFRRMVDSLRACALSEDASRRCLRRFGLAYRSNALTEKFAS</sequence>
<gene>
    <name evidence="2" type="ORF">SK854_13505</name>
</gene>
<dbReference type="InterPro" id="IPR001387">
    <property type="entry name" value="Cro/C1-type_HTH"/>
</dbReference>
<dbReference type="EMBL" id="JAXAVU010000007">
    <property type="protein sequence ID" value="MDX8143138.1"/>
    <property type="molecule type" value="Genomic_DNA"/>
</dbReference>
<dbReference type="CDD" id="cd00093">
    <property type="entry name" value="HTH_XRE"/>
    <property type="match status" value="1"/>
</dbReference>
<protein>
    <submittedName>
        <fullName evidence="2">Scr1 family TA system antitoxin-like transcriptional regulator</fullName>
    </submittedName>
</protein>
<comment type="caution">
    <text evidence="2">The sequence shown here is derived from an EMBL/GenBank/DDBJ whole genome shotgun (WGS) entry which is preliminary data.</text>
</comment>
<dbReference type="RefSeq" id="WP_319975422.1">
    <property type="nucleotide sequence ID" value="NZ_JAXAVU010000007.1"/>
</dbReference>
<keyword evidence="3" id="KW-1185">Reference proteome</keyword>
<dbReference type="InterPro" id="IPR043917">
    <property type="entry name" value="DUF5753"/>
</dbReference>
<dbReference type="InterPro" id="IPR010982">
    <property type="entry name" value="Lambda_DNA-bd_dom_sf"/>
</dbReference>
<feature type="domain" description="HTH cro/C1-type" evidence="1">
    <location>
        <begin position="18"/>
        <end position="72"/>
    </location>
</feature>
<dbReference type="PROSITE" id="PS50943">
    <property type="entry name" value="HTH_CROC1"/>
    <property type="match status" value="1"/>
</dbReference>
<proteinExistence type="predicted"/>
<organism evidence="2 3">
    <name type="scientific">Lentzea sokolovensis</name>
    <dbReference type="NCBI Taxonomy" id="3095429"/>
    <lineage>
        <taxon>Bacteria</taxon>
        <taxon>Bacillati</taxon>
        <taxon>Actinomycetota</taxon>
        <taxon>Actinomycetes</taxon>
        <taxon>Pseudonocardiales</taxon>
        <taxon>Pseudonocardiaceae</taxon>
        <taxon>Lentzea</taxon>
    </lineage>
</organism>
<dbReference type="Pfam" id="PF13560">
    <property type="entry name" value="HTH_31"/>
    <property type="match status" value="1"/>
</dbReference>
<reference evidence="2 3" key="2">
    <citation type="submission" date="2023-11" db="EMBL/GenBank/DDBJ databases">
        <authorList>
            <person name="Lara A.C."/>
            <person name="Chronakova A."/>
        </authorList>
    </citation>
    <scope>NUCLEOTIDE SEQUENCE [LARGE SCALE GENOMIC DNA]</scope>
    <source>
        <strain evidence="2 3">BCCO 10_0061</strain>
    </source>
</reference>
<dbReference type="Gene3D" id="1.10.260.40">
    <property type="entry name" value="lambda repressor-like DNA-binding domains"/>
    <property type="match status" value="1"/>
</dbReference>